<dbReference type="GO" id="GO:0004315">
    <property type="term" value="F:3-oxoacyl-[acyl-carrier-protein] synthase activity"/>
    <property type="evidence" value="ECO:0007669"/>
    <property type="project" value="UniProtKB-UniRule"/>
</dbReference>
<evidence type="ECO:0000256" key="14">
    <source>
        <dbReference type="PIRNR" id="PIRNR000447"/>
    </source>
</evidence>
<dbReference type="PANTHER" id="PTHR11712">
    <property type="entry name" value="POLYKETIDE SYNTHASE-RELATED"/>
    <property type="match status" value="1"/>
</dbReference>
<dbReference type="AlphaFoldDB" id="A0A5C0SEE8"/>
<dbReference type="NCBIfam" id="NF005589">
    <property type="entry name" value="PRK07314.1"/>
    <property type="match status" value="1"/>
</dbReference>
<evidence type="ECO:0000256" key="11">
    <source>
        <dbReference type="ARBA" id="ARBA00024006"/>
    </source>
</evidence>
<evidence type="ECO:0000256" key="15">
    <source>
        <dbReference type="PIRSR" id="PIRSR000447-1"/>
    </source>
</evidence>
<dbReference type="GO" id="GO:0006633">
    <property type="term" value="P:fatty acid biosynthetic process"/>
    <property type="evidence" value="ECO:0007669"/>
    <property type="project" value="UniProtKB-UniRule"/>
</dbReference>
<evidence type="ECO:0000256" key="5">
    <source>
        <dbReference type="ARBA" id="ARBA00022516"/>
    </source>
</evidence>
<dbReference type="OrthoDB" id="9808669at2"/>
<dbReference type="PROSITE" id="PS00606">
    <property type="entry name" value="KS3_1"/>
    <property type="match status" value="1"/>
</dbReference>
<dbReference type="InterPro" id="IPR014031">
    <property type="entry name" value="Ketoacyl_synth_C"/>
</dbReference>
<feature type="domain" description="Ketosynthase family 3 (KS3)" evidence="17">
    <location>
        <begin position="2"/>
        <end position="409"/>
    </location>
</feature>
<dbReference type="EMBL" id="CP042243">
    <property type="protein sequence ID" value="QEK12813.1"/>
    <property type="molecule type" value="Genomic_DNA"/>
</dbReference>
<evidence type="ECO:0000256" key="1">
    <source>
        <dbReference type="ARBA" id="ARBA00005194"/>
    </source>
</evidence>
<keyword evidence="5 14" id="KW-0444">Lipid biosynthesis</keyword>
<name>A0A5C0SEE8_CRATE</name>
<dbReference type="Proteomes" id="UP000324646">
    <property type="component" value="Chromosome"/>
</dbReference>
<dbReference type="Pfam" id="PF00109">
    <property type="entry name" value="ketoacyl-synt"/>
    <property type="match status" value="1"/>
</dbReference>
<dbReference type="InterPro" id="IPR014030">
    <property type="entry name" value="Ketoacyl_synth_N"/>
</dbReference>
<evidence type="ECO:0000256" key="7">
    <source>
        <dbReference type="ARBA" id="ARBA00022832"/>
    </source>
</evidence>
<dbReference type="EC" id="2.3.1.179" evidence="3 14"/>
<dbReference type="InterPro" id="IPR020841">
    <property type="entry name" value="PKS_Beta-ketoAc_synthase_dom"/>
</dbReference>
<evidence type="ECO:0000256" key="2">
    <source>
        <dbReference type="ARBA" id="ARBA00008467"/>
    </source>
</evidence>
<keyword evidence="8" id="KW-0443">Lipid metabolism</keyword>
<reference evidence="18 19" key="1">
    <citation type="submission" date="2019-07" db="EMBL/GenBank/DDBJ databases">
        <title>Complete genome of Crassaminicella thermophila SY095.</title>
        <authorList>
            <person name="Li X."/>
        </authorList>
    </citation>
    <scope>NUCLEOTIDE SEQUENCE [LARGE SCALE GENOMIC DNA]</scope>
    <source>
        <strain evidence="18 19">SY095</strain>
    </source>
</reference>
<dbReference type="PANTHER" id="PTHR11712:SF336">
    <property type="entry name" value="3-OXOACYL-[ACYL-CARRIER-PROTEIN] SYNTHASE, MITOCHONDRIAL"/>
    <property type="match status" value="1"/>
</dbReference>
<accession>A0A5C0SEE8</accession>
<evidence type="ECO:0000259" key="17">
    <source>
        <dbReference type="PROSITE" id="PS52004"/>
    </source>
</evidence>
<evidence type="ECO:0000256" key="10">
    <source>
        <dbReference type="ARBA" id="ARBA00023315"/>
    </source>
</evidence>
<evidence type="ECO:0000256" key="9">
    <source>
        <dbReference type="ARBA" id="ARBA00023160"/>
    </source>
</evidence>
<dbReference type="FunFam" id="3.40.47.10:FF:000009">
    <property type="entry name" value="3-oxoacyl-[acyl-carrier-protein] synthase 2"/>
    <property type="match status" value="1"/>
</dbReference>
<gene>
    <name evidence="18" type="primary">fabF</name>
    <name evidence="18" type="ORF">FQB35_11015</name>
</gene>
<evidence type="ECO:0000256" key="6">
    <source>
        <dbReference type="ARBA" id="ARBA00022679"/>
    </source>
</evidence>
<dbReference type="CDD" id="cd00834">
    <property type="entry name" value="KAS_I_II"/>
    <property type="match status" value="1"/>
</dbReference>
<organism evidence="18 19">
    <name type="scientific">Crassaminicella thermophila</name>
    <dbReference type="NCBI Taxonomy" id="2599308"/>
    <lineage>
        <taxon>Bacteria</taxon>
        <taxon>Bacillati</taxon>
        <taxon>Bacillota</taxon>
        <taxon>Clostridia</taxon>
        <taxon>Eubacteriales</taxon>
        <taxon>Clostridiaceae</taxon>
        <taxon>Crassaminicella</taxon>
    </lineage>
</organism>
<keyword evidence="6 14" id="KW-0808">Transferase</keyword>
<evidence type="ECO:0000256" key="4">
    <source>
        <dbReference type="ARBA" id="ARBA00014657"/>
    </source>
</evidence>
<dbReference type="Gene3D" id="3.40.47.10">
    <property type="match status" value="1"/>
</dbReference>
<comment type="catalytic activity">
    <reaction evidence="13 14">
        <text>a fatty acyl-[ACP] + malonyl-[ACP] + H(+) = a 3-oxoacyl-[ACP] + holo-[ACP] + CO2</text>
        <dbReference type="Rhea" id="RHEA:22836"/>
        <dbReference type="Rhea" id="RHEA-COMP:9623"/>
        <dbReference type="Rhea" id="RHEA-COMP:9685"/>
        <dbReference type="Rhea" id="RHEA-COMP:9916"/>
        <dbReference type="Rhea" id="RHEA-COMP:14125"/>
        <dbReference type="ChEBI" id="CHEBI:15378"/>
        <dbReference type="ChEBI" id="CHEBI:16526"/>
        <dbReference type="ChEBI" id="CHEBI:64479"/>
        <dbReference type="ChEBI" id="CHEBI:78449"/>
        <dbReference type="ChEBI" id="CHEBI:78776"/>
        <dbReference type="ChEBI" id="CHEBI:138651"/>
    </reaction>
</comment>
<dbReference type="InterPro" id="IPR000794">
    <property type="entry name" value="Beta-ketoacyl_synthase"/>
</dbReference>
<sequence>MKKRVVITGLGAITPIGNNVEDFWNNAKNGLCGIDYIKSFDIENSKVKLAAELKNFDPKEHFDRKQVKRLDRFSYIGIVAAREAYKDAGLDTAKIDKNRLGVIIGNGVGGISTIIEETIKLHNGSMNMVSPLFVPKSIPNIVTGNIAIEFNAKGISNTVITACAAGTSAIGEAFRKIQYDDADIIISGGSEACITSLMLAGFTNLNALSLKNNPQRASIPFDKERNGFVMGEGAAILILEELEHALKRDAKIYAEIVGYGASSDAYHLTSPEPKGKGGARAMKLALKNASINPKDISYINAHGTSTPYNDKTETEAIKTVFGDYAYKIPISSTKSMIGHLLGAAGAVEAVACIKSLEENYIHPTIGYKLKDPICDLDYAPNKGRNISLSYILSNSFGFGGHNASIVFKKWKYNSSN</sequence>
<dbReference type="SUPFAM" id="SSF53901">
    <property type="entry name" value="Thiolase-like"/>
    <property type="match status" value="2"/>
</dbReference>
<evidence type="ECO:0000256" key="13">
    <source>
        <dbReference type="ARBA" id="ARBA00047659"/>
    </source>
</evidence>
<dbReference type="PIRSF" id="PIRSF000447">
    <property type="entry name" value="KAS_II"/>
    <property type="match status" value="1"/>
</dbReference>
<comment type="similarity">
    <text evidence="2 14 16">Belongs to the thiolase-like superfamily. Beta-ketoacyl-ACP synthases family.</text>
</comment>
<comment type="catalytic activity">
    <reaction evidence="12 14">
        <text>(9Z)-hexadecenoyl-[ACP] + malonyl-[ACP] + H(+) = 3-oxo-(11Z)-octadecenoyl-[ACP] + holo-[ACP] + CO2</text>
        <dbReference type="Rhea" id="RHEA:55040"/>
        <dbReference type="Rhea" id="RHEA-COMP:9623"/>
        <dbReference type="Rhea" id="RHEA-COMP:9685"/>
        <dbReference type="Rhea" id="RHEA-COMP:10800"/>
        <dbReference type="Rhea" id="RHEA-COMP:14074"/>
        <dbReference type="ChEBI" id="CHEBI:15378"/>
        <dbReference type="ChEBI" id="CHEBI:16526"/>
        <dbReference type="ChEBI" id="CHEBI:64479"/>
        <dbReference type="ChEBI" id="CHEBI:78449"/>
        <dbReference type="ChEBI" id="CHEBI:83989"/>
        <dbReference type="ChEBI" id="CHEBI:138538"/>
        <dbReference type="EC" id="2.3.1.179"/>
    </reaction>
</comment>
<dbReference type="PROSITE" id="PS52004">
    <property type="entry name" value="KS3_2"/>
    <property type="match status" value="1"/>
</dbReference>
<dbReference type="KEGG" id="crs:FQB35_11015"/>
<feature type="active site" description="For beta-ketoacyl synthase activity" evidence="15">
    <location>
        <position position="163"/>
    </location>
</feature>
<dbReference type="SMART" id="SM00825">
    <property type="entry name" value="PKS_KS"/>
    <property type="match status" value="1"/>
</dbReference>
<evidence type="ECO:0000313" key="19">
    <source>
        <dbReference type="Proteomes" id="UP000324646"/>
    </source>
</evidence>
<evidence type="ECO:0000256" key="8">
    <source>
        <dbReference type="ARBA" id="ARBA00023098"/>
    </source>
</evidence>
<evidence type="ECO:0000256" key="3">
    <source>
        <dbReference type="ARBA" id="ARBA00012356"/>
    </source>
</evidence>
<dbReference type="InterPro" id="IPR017568">
    <property type="entry name" value="3-oxoacyl-ACP_synth-2"/>
</dbReference>
<evidence type="ECO:0000313" key="18">
    <source>
        <dbReference type="EMBL" id="QEK12813.1"/>
    </source>
</evidence>
<dbReference type="InterPro" id="IPR016039">
    <property type="entry name" value="Thiolase-like"/>
</dbReference>
<keyword evidence="10 14" id="KW-0012">Acyltransferase</keyword>
<evidence type="ECO:0000256" key="12">
    <source>
        <dbReference type="ARBA" id="ARBA00047318"/>
    </source>
</evidence>
<comment type="function">
    <text evidence="11 14">Involved in the type II fatty acid elongation cycle. Catalyzes the elongation of a wide range of acyl-ACP by the addition of two carbons from malonyl-ACP to an acyl acceptor. Can efficiently catalyze the conversion of palmitoleoyl-ACP (cis-hexadec-9-enoyl-ACP) to cis-vaccenoyl-ACP (cis-octadec-11-enoyl-ACP), an essential step in the thermal regulation of fatty acid composition.</text>
</comment>
<dbReference type="RefSeq" id="WP_148809949.1">
    <property type="nucleotide sequence ID" value="NZ_CP042243.1"/>
</dbReference>
<keyword evidence="7" id="KW-0276">Fatty acid metabolism</keyword>
<dbReference type="Pfam" id="PF02801">
    <property type="entry name" value="Ketoacyl-synt_C"/>
    <property type="match status" value="1"/>
</dbReference>
<keyword evidence="19" id="KW-1185">Reference proteome</keyword>
<evidence type="ECO:0000256" key="16">
    <source>
        <dbReference type="RuleBase" id="RU003694"/>
    </source>
</evidence>
<dbReference type="GO" id="GO:0005829">
    <property type="term" value="C:cytosol"/>
    <property type="evidence" value="ECO:0007669"/>
    <property type="project" value="TreeGrafter"/>
</dbReference>
<dbReference type="UniPathway" id="UPA00094"/>
<proteinExistence type="inferred from homology"/>
<protein>
    <recommendedName>
        <fullName evidence="4 14">3-oxoacyl-[acyl-carrier-protein] synthase 2</fullName>
        <ecNumber evidence="3 14">2.3.1.179</ecNumber>
    </recommendedName>
</protein>
<dbReference type="InterPro" id="IPR018201">
    <property type="entry name" value="Ketoacyl_synth_AS"/>
</dbReference>
<dbReference type="NCBIfam" id="TIGR03150">
    <property type="entry name" value="fabF"/>
    <property type="match status" value="1"/>
</dbReference>
<keyword evidence="9 14" id="KW-0275">Fatty acid biosynthesis</keyword>
<comment type="pathway">
    <text evidence="1 14">Lipid metabolism; fatty acid biosynthesis.</text>
</comment>